<evidence type="ECO:0000313" key="3">
    <source>
        <dbReference type="Proteomes" id="UP001476798"/>
    </source>
</evidence>
<dbReference type="Proteomes" id="UP001476798">
    <property type="component" value="Unassembled WGS sequence"/>
</dbReference>
<keyword evidence="1" id="KW-1133">Transmembrane helix</keyword>
<reference evidence="2 3" key="1">
    <citation type="submission" date="2021-06" db="EMBL/GenBank/DDBJ databases">
        <authorList>
            <person name="Palmer J.M."/>
        </authorList>
    </citation>
    <scope>NUCLEOTIDE SEQUENCE [LARGE SCALE GENOMIC DNA]</scope>
    <source>
        <strain evidence="2 3">GA_2019</strain>
        <tissue evidence="2">Muscle</tissue>
    </source>
</reference>
<comment type="caution">
    <text evidence="2">The sequence shown here is derived from an EMBL/GenBank/DDBJ whole genome shotgun (WGS) entry which is preliminary data.</text>
</comment>
<proteinExistence type="predicted"/>
<evidence type="ECO:0000313" key="2">
    <source>
        <dbReference type="EMBL" id="MEQ2162858.1"/>
    </source>
</evidence>
<keyword evidence="1" id="KW-0812">Transmembrane</keyword>
<sequence>MVVGGTYALATVPQTNCDTTQIMACTLVPGGTVYIRLMKNATGFMLMLNKNLPFKNLTVLVVKKGQVKIREEYRNRAEFVISTGTLMIADVKEDDAARYTLEVYISREILVRIRSFTLLMKERRVSIGISISVPGFLLLVILVCFVFWKLKPLRTSGYEMVN</sequence>
<organism evidence="2 3">
    <name type="scientific">Goodea atripinnis</name>
    <dbReference type="NCBI Taxonomy" id="208336"/>
    <lineage>
        <taxon>Eukaryota</taxon>
        <taxon>Metazoa</taxon>
        <taxon>Chordata</taxon>
        <taxon>Craniata</taxon>
        <taxon>Vertebrata</taxon>
        <taxon>Euteleostomi</taxon>
        <taxon>Actinopterygii</taxon>
        <taxon>Neopterygii</taxon>
        <taxon>Teleostei</taxon>
        <taxon>Neoteleostei</taxon>
        <taxon>Acanthomorphata</taxon>
        <taxon>Ovalentaria</taxon>
        <taxon>Atherinomorphae</taxon>
        <taxon>Cyprinodontiformes</taxon>
        <taxon>Goodeidae</taxon>
        <taxon>Goodea</taxon>
    </lineage>
</organism>
<evidence type="ECO:0000256" key="1">
    <source>
        <dbReference type="SAM" id="Phobius"/>
    </source>
</evidence>
<feature type="transmembrane region" description="Helical" evidence="1">
    <location>
        <begin position="125"/>
        <end position="148"/>
    </location>
</feature>
<accession>A0ABV0MUQ7</accession>
<keyword evidence="3" id="KW-1185">Reference proteome</keyword>
<dbReference type="InterPro" id="IPR013783">
    <property type="entry name" value="Ig-like_fold"/>
</dbReference>
<name>A0ABV0MUQ7_9TELE</name>
<dbReference type="InterPro" id="IPR036179">
    <property type="entry name" value="Ig-like_dom_sf"/>
</dbReference>
<dbReference type="Gene3D" id="2.60.40.10">
    <property type="entry name" value="Immunoglobulins"/>
    <property type="match status" value="1"/>
</dbReference>
<dbReference type="SUPFAM" id="SSF48726">
    <property type="entry name" value="Immunoglobulin"/>
    <property type="match status" value="1"/>
</dbReference>
<protein>
    <submittedName>
        <fullName evidence="2">Uncharacterized protein</fullName>
    </submittedName>
</protein>
<dbReference type="EMBL" id="JAHRIO010012686">
    <property type="protein sequence ID" value="MEQ2162858.1"/>
    <property type="molecule type" value="Genomic_DNA"/>
</dbReference>
<keyword evidence="1" id="KW-0472">Membrane</keyword>
<gene>
    <name evidence="2" type="ORF">GOODEAATRI_024258</name>
</gene>